<dbReference type="SUPFAM" id="SSF52172">
    <property type="entry name" value="CheY-like"/>
    <property type="match status" value="1"/>
</dbReference>
<dbReference type="KEGG" id="sse:Ssed_2766"/>
<dbReference type="STRING" id="425104.Ssed_2766"/>
<proteinExistence type="predicted"/>
<evidence type="ECO:0000259" key="1">
    <source>
        <dbReference type="PROSITE" id="PS50921"/>
    </source>
</evidence>
<dbReference type="HOGENOM" id="CLU_119074_0_0_6"/>
<dbReference type="Proteomes" id="UP000002015">
    <property type="component" value="Chromosome"/>
</dbReference>
<dbReference type="Gene3D" id="1.10.10.10">
    <property type="entry name" value="Winged helix-like DNA-binding domain superfamily/Winged helix DNA-binding domain"/>
    <property type="match status" value="1"/>
</dbReference>
<evidence type="ECO:0000313" key="3">
    <source>
        <dbReference type="Proteomes" id="UP000002015"/>
    </source>
</evidence>
<organism evidence="2 3">
    <name type="scientific">Shewanella sediminis (strain HAW-EB3)</name>
    <dbReference type="NCBI Taxonomy" id="425104"/>
    <lineage>
        <taxon>Bacteria</taxon>
        <taxon>Pseudomonadati</taxon>
        <taxon>Pseudomonadota</taxon>
        <taxon>Gammaproteobacteria</taxon>
        <taxon>Alteromonadales</taxon>
        <taxon>Shewanellaceae</taxon>
        <taxon>Shewanella</taxon>
    </lineage>
</organism>
<sequence>MRIFTLFDSTFCQGLESRGLTLANYLYALQPVLEVSVNSEPDEIIPLTSLRALESISLSPEGDQLLFFTASLTEKDICFLLRLLRFSAIPLIVNTAHWEDAGLARLLECGRVTFVPGELDHLRILSIIQLSRLRFSLATMQVNKVLALESSLEAQKLLAKAKAELQRHGLSESEAHKTLQRQAMEKGISIEKLVYQLS</sequence>
<feature type="domain" description="ANTAR" evidence="1">
    <location>
        <begin position="138"/>
        <end position="198"/>
    </location>
</feature>
<dbReference type="InterPro" id="IPR011006">
    <property type="entry name" value="CheY-like_superfamily"/>
</dbReference>
<name>A8FX00_SHESH</name>
<dbReference type="GO" id="GO:0003723">
    <property type="term" value="F:RNA binding"/>
    <property type="evidence" value="ECO:0007669"/>
    <property type="project" value="InterPro"/>
</dbReference>
<dbReference type="InterPro" id="IPR005561">
    <property type="entry name" value="ANTAR"/>
</dbReference>
<keyword evidence="3" id="KW-1185">Reference proteome</keyword>
<dbReference type="AlphaFoldDB" id="A8FX00"/>
<dbReference type="eggNOG" id="COG3707">
    <property type="taxonomic scope" value="Bacteria"/>
</dbReference>
<accession>A8FX00</accession>
<reference evidence="2 3" key="1">
    <citation type="submission" date="2007-08" db="EMBL/GenBank/DDBJ databases">
        <title>Complete sequence of Shewanella sediminis HAW-EB3.</title>
        <authorList>
            <consortium name="US DOE Joint Genome Institute"/>
            <person name="Copeland A."/>
            <person name="Lucas S."/>
            <person name="Lapidus A."/>
            <person name="Barry K."/>
            <person name="Glavina del Rio T."/>
            <person name="Dalin E."/>
            <person name="Tice H."/>
            <person name="Pitluck S."/>
            <person name="Chertkov O."/>
            <person name="Brettin T."/>
            <person name="Bruce D."/>
            <person name="Detter J.C."/>
            <person name="Han C."/>
            <person name="Schmutz J."/>
            <person name="Larimer F."/>
            <person name="Land M."/>
            <person name="Hauser L."/>
            <person name="Kyrpides N."/>
            <person name="Kim E."/>
            <person name="Zhao J.-S."/>
            <person name="Richardson P."/>
        </authorList>
    </citation>
    <scope>NUCLEOTIDE SEQUENCE [LARGE SCALE GENOMIC DNA]</scope>
    <source>
        <strain evidence="2 3">HAW-EB3</strain>
    </source>
</reference>
<dbReference type="SMART" id="SM01012">
    <property type="entry name" value="ANTAR"/>
    <property type="match status" value="1"/>
</dbReference>
<gene>
    <name evidence="2" type="ordered locus">Ssed_2766</name>
</gene>
<dbReference type="RefSeq" id="WP_012143103.1">
    <property type="nucleotide sequence ID" value="NC_009831.1"/>
</dbReference>
<dbReference type="Pfam" id="PF03861">
    <property type="entry name" value="ANTAR"/>
    <property type="match status" value="1"/>
</dbReference>
<dbReference type="InterPro" id="IPR036388">
    <property type="entry name" value="WH-like_DNA-bd_sf"/>
</dbReference>
<evidence type="ECO:0000313" key="2">
    <source>
        <dbReference type="EMBL" id="ABV37373.1"/>
    </source>
</evidence>
<dbReference type="EMBL" id="CP000821">
    <property type="protein sequence ID" value="ABV37373.1"/>
    <property type="molecule type" value="Genomic_DNA"/>
</dbReference>
<dbReference type="PROSITE" id="PS50921">
    <property type="entry name" value="ANTAR"/>
    <property type="match status" value="1"/>
</dbReference>
<protein>
    <submittedName>
        <fullName evidence="2">Response regulator with putative antiterminator output domain-like protein</fullName>
    </submittedName>
</protein>